<feature type="domain" description="SbsA Ig-like" evidence="4">
    <location>
        <begin position="33"/>
        <end position="139"/>
    </location>
</feature>
<accession>E8UXV4</accession>
<feature type="chain" id="PRO_5003232804" description="SbsA Ig-like domain-containing protein" evidence="3">
    <location>
        <begin position="28"/>
        <end position="1820"/>
    </location>
</feature>
<sequence>MRKCTKIVWLSLFCALVLLVTGCGQEAATIPDIAHPVVNSTDPVAAAVGVSPTRAISAMFSKPMNSATITATTFKLAGPGGTSIPGSVTYNATGSIASFSPSTALAYSTTYIATITTGATDQANPANSLAADYVWSFTTLSASGTPIPPTVIATTPLNGATDVALNQTVTATFSTAMSPASINSTTFQLRDSSGLLIPGTVSYASTGNLLTFVPAVTLTAATTYLATITTGVQNINGTSLAANYTWGLTTVRPLIVAPAVVSTNPINSATSVPQNQAVSTSFSMAMNASTMNSTTFKLAGPGGAAVAGTVTYSGGVANFVPSAPLATDTTYVATITTGAQSASGIPLTNDYVWTFTTVPTAAPPGVIATNPVTNAANVPFNQQIAATFNQAMNPATLNGTTFTITAPGGIPVAGTVTYVAAGSIVTFSPTVALLPITTYVATITTGSQNATGIGLASNYAWAFTTGVAPDITPPTVISTIPLNGATDVPFNQALTANFSEAMDPTTINSATFTLTAPGNIPVSGLVSYAAISNSATFTPTAGLAANTLFTATITTNAKDLAGNALLTNYVWTFSTSAAPDTTPPTVTVTVPNDGAMDVPLNQVISATFSEAMNPLSLSTTTFQLIPIGGNPVAATISYDAVNFIANLHPVASLASGTSYSVLVTAGATDLAGNPLAAGEVSNPWTFTTSVVTVPPTVISTNPVNGATSVPLNQAVSTSFSMAMNASTINSATFKLAGPGGATVAGTVTYAGGVANFVPSAPLATNTTYVATITMGAQSASGTPLANDYVWTFTTVPTAAPPSVIATNPVTNAANVPLNQQIAATFNRAMNPATLNGTTFTVNSSLGTVVTGTVAYVAGNNTATFTPSAALLPNTTYVATITTGAQDTTGIGLAANYVWTFRTVPAPTPPTVISTTPANNAASVPTNQVISATFSEAMNSGTINGTTFTLTAPGGVAVAGAVTYLATGSIATFSPIADLTPNTTYVATITTGAQDLLGVGLASNYVWTFTTVAAPGPPVVAGTNPTNGASGIAVGTTLSAIFSVTMNASTINSATFKLAGPGGVAVGGTVTYSGGVANFVPSTTLATNTTYVATITMGAQSASGTPLANDYVWTFTTVPPPTPPTVVSTVPLNGATGVLLNQTLSAVFDKAMNPATLNGTTFTVNSSLGTVVPGAVAYVAGNNTATFTPSAALLPNTTYVATITTGAQDTTGIGLAANYVWTFRTVPAPTPPTVISTTPANNAASVPTNQKILATFSEAMNSGTINGTTFTLTAPGGVAVAGAVTYLATGSIATFSPAVDLTPNTTYVATITTGAQDLLGVGLASNYVWTFTTVAAGDTTKPSVISTVPLNGATGVAFNTAIAATFSEAMDPTTITSSSFTVTGPGIIPVAGAVTYAAIGNTATFTPTASLAPATLFTATITTNATDLAGNSLATSYVWTFTTGAIPDTTSPTITLTNPVSGATAVPLTQTISATFSEAMDPLTLTTATFTLATAGGDAVTGTVAYDSVNFIATFTPSDPLVAGTSYLATVTAGAKDLAGNALAGGSIPNPWNFATSSIVVPPPVNLGTVTLFGGFGGASGITNQGLLTVINGNIGTTGSSVLITGLHDNTANCIYTETTLNMGLVNGTIDTAPPSPTVGCPNEGTAATAAIAVQASTDALSAYNALVAFPNGLDVSICSGCGGGAPGELGNRVLAPGIYKSTLGTFAISVGDLTLDAQGDPNAFWVFQMETTLDVGTPSVPRNVVLTNGAQAKNVFWQVGTAATINGTVGGGTLQGTVISQANTSVSTAGVVAVTTINGRLLVLDGPLTLVNTVINVPAP</sequence>
<dbReference type="Pfam" id="PF11999">
    <property type="entry name" value="Ice_binding"/>
    <property type="match status" value="1"/>
</dbReference>
<dbReference type="eggNOG" id="COG5276">
    <property type="taxonomic scope" value="Bacteria"/>
</dbReference>
<gene>
    <name evidence="5" type="ordered locus">AciPR4_2332</name>
</gene>
<dbReference type="Proteomes" id="UP000006844">
    <property type="component" value="Chromosome"/>
</dbReference>
<name>E8UXV4_TERSS</name>
<feature type="domain" description="SbsA Ig-like" evidence="4">
    <location>
        <begin position="1337"/>
        <end position="1442"/>
    </location>
</feature>
<dbReference type="eggNOG" id="COG4932">
    <property type="taxonomic scope" value="Bacteria"/>
</dbReference>
<feature type="domain" description="SbsA Ig-like" evidence="4">
    <location>
        <begin position="470"/>
        <end position="575"/>
    </location>
</feature>
<feature type="domain" description="SbsA Ig-like" evidence="4">
    <location>
        <begin position="1229"/>
        <end position="1332"/>
    </location>
</feature>
<feature type="domain" description="SbsA Ig-like" evidence="4">
    <location>
        <begin position="257"/>
        <end position="357"/>
    </location>
</feature>
<dbReference type="EMBL" id="CP002467">
    <property type="protein sequence ID" value="ADV83120.1"/>
    <property type="molecule type" value="Genomic_DNA"/>
</dbReference>
<dbReference type="OrthoDB" id="2082707at2"/>
<dbReference type="STRING" id="401053.AciPR4_2332"/>
<feature type="domain" description="SbsA Ig-like" evidence="4">
    <location>
        <begin position="580"/>
        <end position="688"/>
    </location>
</feature>
<dbReference type="eggNOG" id="COG2374">
    <property type="taxonomic scope" value="Bacteria"/>
</dbReference>
<evidence type="ECO:0000256" key="3">
    <source>
        <dbReference type="SAM" id="SignalP"/>
    </source>
</evidence>
<feature type="domain" description="SbsA Ig-like" evidence="4">
    <location>
        <begin position="1016"/>
        <end position="1116"/>
    </location>
</feature>
<dbReference type="InterPro" id="IPR021884">
    <property type="entry name" value="Ice-bd_prot"/>
</dbReference>
<dbReference type="InterPro" id="IPR032812">
    <property type="entry name" value="SbsA_Ig"/>
</dbReference>
<keyword evidence="6" id="KW-1185">Reference proteome</keyword>
<keyword evidence="2 3" id="KW-0732">Signal</keyword>
<evidence type="ECO:0000313" key="5">
    <source>
        <dbReference type="EMBL" id="ADV83120.1"/>
    </source>
</evidence>
<protein>
    <recommendedName>
        <fullName evidence="4">SbsA Ig-like domain-containing protein</fullName>
    </recommendedName>
</protein>
<feature type="domain" description="SbsA Ig-like" evidence="4">
    <location>
        <begin position="907"/>
        <end position="1010"/>
    </location>
</feature>
<reference evidence="5 6" key="1">
    <citation type="journal article" date="2012" name="Stand. Genomic Sci.">
        <title>Complete genome sequence of Terriglobus saanensis type strain SP1PR4(T), an Acidobacteria from tundra soil.</title>
        <authorList>
            <person name="Rawat S.R."/>
            <person name="Mannisto M.K."/>
            <person name="Starovoytov V."/>
            <person name="Goodwin L."/>
            <person name="Nolan M."/>
            <person name="Hauser L."/>
            <person name="Land M."/>
            <person name="Davenport K.W."/>
            <person name="Woyke T."/>
            <person name="Haggblom M.M."/>
        </authorList>
    </citation>
    <scope>NUCLEOTIDE SEQUENCE</scope>
    <source>
        <strain evidence="6">ATCC BAA-1853 / DSM 23119 / SP1PR4</strain>
    </source>
</reference>
<proteinExistence type="inferred from homology"/>
<dbReference type="PROSITE" id="PS51257">
    <property type="entry name" value="PROKAR_LIPOPROTEIN"/>
    <property type="match status" value="1"/>
</dbReference>
<feature type="domain" description="SbsA Ig-like" evidence="4">
    <location>
        <begin position="147"/>
        <end position="250"/>
    </location>
</feature>
<feature type="domain" description="SbsA Ig-like" evidence="4">
    <location>
        <begin position="1447"/>
        <end position="1555"/>
    </location>
</feature>
<feature type="domain" description="SbsA Ig-like" evidence="4">
    <location>
        <begin position="692"/>
        <end position="794"/>
    </location>
</feature>
<dbReference type="RefSeq" id="WP_013568853.1">
    <property type="nucleotide sequence ID" value="NC_014963.1"/>
</dbReference>
<dbReference type="KEGG" id="tsa:AciPR4_2332"/>
<dbReference type="HOGENOM" id="CLU_237622_0_0_0"/>
<dbReference type="Pfam" id="PF13205">
    <property type="entry name" value="Big_5"/>
    <property type="match status" value="14"/>
</dbReference>
<evidence type="ECO:0000313" key="6">
    <source>
        <dbReference type="Proteomes" id="UP000006844"/>
    </source>
</evidence>
<dbReference type="InterPro" id="IPR014755">
    <property type="entry name" value="Cu-Rt/internalin_Ig-like"/>
</dbReference>
<feature type="domain" description="SbsA Ig-like" evidence="4">
    <location>
        <begin position="362"/>
        <end position="465"/>
    </location>
</feature>
<feature type="domain" description="SbsA Ig-like" evidence="4">
    <location>
        <begin position="1121"/>
        <end position="1224"/>
    </location>
</feature>
<organism evidence="5 6">
    <name type="scientific">Terriglobus saanensis (strain ATCC BAA-1853 / DSM 23119 / SP1PR4)</name>
    <dbReference type="NCBI Taxonomy" id="401053"/>
    <lineage>
        <taxon>Bacteria</taxon>
        <taxon>Pseudomonadati</taxon>
        <taxon>Acidobacteriota</taxon>
        <taxon>Terriglobia</taxon>
        <taxon>Terriglobales</taxon>
        <taxon>Acidobacteriaceae</taxon>
        <taxon>Terriglobus</taxon>
    </lineage>
</organism>
<evidence type="ECO:0000259" key="4">
    <source>
        <dbReference type="Pfam" id="PF13205"/>
    </source>
</evidence>
<comment type="similarity">
    <text evidence="1">Belongs to the ice-binding protein family.</text>
</comment>
<feature type="domain" description="SbsA Ig-like" evidence="4">
    <location>
        <begin position="799"/>
        <end position="902"/>
    </location>
</feature>
<evidence type="ECO:0000256" key="2">
    <source>
        <dbReference type="ARBA" id="ARBA00022729"/>
    </source>
</evidence>
<feature type="signal peptide" evidence="3">
    <location>
        <begin position="1"/>
        <end position="27"/>
    </location>
</feature>
<dbReference type="Gene3D" id="2.60.40.1220">
    <property type="match status" value="14"/>
</dbReference>
<evidence type="ECO:0000256" key="1">
    <source>
        <dbReference type="ARBA" id="ARBA00005445"/>
    </source>
</evidence>